<reference evidence="1" key="1">
    <citation type="submission" date="2020-02" db="EMBL/GenBank/DDBJ databases">
        <authorList>
            <person name="Lichtner F.J."/>
        </authorList>
    </citation>
    <scope>NUCLEOTIDE SEQUENCE</scope>
    <source>
        <strain evidence="1">G10</strain>
    </source>
</reference>
<dbReference type="OrthoDB" id="329835at2759"/>
<dbReference type="EMBL" id="JAAOZQ010000188">
    <property type="protein sequence ID" value="KAF7515292.1"/>
    <property type="molecule type" value="Genomic_DNA"/>
</dbReference>
<proteinExistence type="predicted"/>
<sequence>MALSSKISSLVLLPSIEPIDTVTIPDDVTVLDLSELDDLLTREVTDERIEALTGLWRTARKILWASRGARAEQPYSYMMFGIGRVVKFEQPNINLQLLYLDILDKETSSITSALVSKHRLIDGFSRQGAVDDLLWSPESEVFIENRQILISRLYLSSRQNLRANFSTRAMFKQVDPARADVKLVGSGDSFQLEDVWPLRVPQSRSTGGAPVMIRTRQSLLQFVKLVSIGSLMLYMGTKEDDPNSGGIALNQVSESPTPVKLLCLVDIPLSLEMLRMALLSVAA</sequence>
<keyword evidence="2" id="KW-1185">Reference proteome</keyword>
<gene>
    <name evidence="1" type="ORF">PCG10_003409</name>
</gene>
<name>A0A9P5KW66_PENCR</name>
<dbReference type="AlphaFoldDB" id="A0A9P5KW66"/>
<accession>A0A9P5KW66</accession>
<organism evidence="1 2">
    <name type="scientific">Penicillium crustosum</name>
    <name type="common">Blue mold fungus</name>
    <dbReference type="NCBI Taxonomy" id="36656"/>
    <lineage>
        <taxon>Eukaryota</taxon>
        <taxon>Fungi</taxon>
        <taxon>Dikarya</taxon>
        <taxon>Ascomycota</taxon>
        <taxon>Pezizomycotina</taxon>
        <taxon>Eurotiomycetes</taxon>
        <taxon>Eurotiomycetidae</taxon>
        <taxon>Eurotiales</taxon>
        <taxon>Aspergillaceae</taxon>
        <taxon>Penicillium</taxon>
    </lineage>
</organism>
<dbReference type="Proteomes" id="UP000701341">
    <property type="component" value="Unassembled WGS sequence"/>
</dbReference>
<comment type="caution">
    <text evidence="1">The sequence shown here is derived from an EMBL/GenBank/DDBJ whole genome shotgun (WGS) entry which is preliminary data.</text>
</comment>
<evidence type="ECO:0000313" key="2">
    <source>
        <dbReference type="Proteomes" id="UP000701341"/>
    </source>
</evidence>
<protein>
    <submittedName>
        <fullName evidence="1">Uncharacterized protein</fullName>
    </submittedName>
</protein>
<evidence type="ECO:0000313" key="1">
    <source>
        <dbReference type="EMBL" id="KAF7515292.1"/>
    </source>
</evidence>